<dbReference type="SUPFAM" id="SSF54814">
    <property type="entry name" value="Prokaryotic type KH domain (KH-domain type II)"/>
    <property type="match status" value="1"/>
</dbReference>
<dbReference type="Pfam" id="PF01926">
    <property type="entry name" value="MMR_HSR1"/>
    <property type="match status" value="1"/>
</dbReference>
<evidence type="ECO:0000256" key="1">
    <source>
        <dbReference type="ARBA" id="ARBA00007921"/>
    </source>
</evidence>
<dbReference type="Gene3D" id="3.40.50.300">
    <property type="entry name" value="P-loop containing nucleotide triphosphate hydrolases"/>
    <property type="match status" value="1"/>
</dbReference>
<evidence type="ECO:0000259" key="7">
    <source>
        <dbReference type="Pfam" id="PF01926"/>
    </source>
</evidence>
<dbReference type="CDD" id="cd22534">
    <property type="entry name" value="KH-II_Era"/>
    <property type="match status" value="1"/>
</dbReference>
<evidence type="ECO:0000313" key="9">
    <source>
        <dbReference type="EMBL" id="CAI8017706.1"/>
    </source>
</evidence>
<dbReference type="InterPro" id="IPR015946">
    <property type="entry name" value="KH_dom-like_a/b"/>
</dbReference>
<dbReference type="NCBIfam" id="TIGR00231">
    <property type="entry name" value="small_GTP"/>
    <property type="match status" value="1"/>
</dbReference>
<keyword evidence="3" id="KW-0547">Nucleotide-binding</keyword>
<dbReference type="Proteomes" id="UP001174909">
    <property type="component" value="Unassembled WGS sequence"/>
</dbReference>
<dbReference type="GO" id="GO:0005525">
    <property type="term" value="F:GTP binding"/>
    <property type="evidence" value="ECO:0007669"/>
    <property type="project" value="UniProtKB-KW"/>
</dbReference>
<feature type="domain" description="KH type-2" evidence="8">
    <location>
        <begin position="342"/>
        <end position="380"/>
    </location>
</feature>
<evidence type="ECO:0000256" key="5">
    <source>
        <dbReference type="ARBA" id="ARBA00023134"/>
    </source>
</evidence>
<evidence type="ECO:0000256" key="6">
    <source>
        <dbReference type="ARBA" id="ARBA00030975"/>
    </source>
</evidence>
<dbReference type="GO" id="GO:0019843">
    <property type="term" value="F:rRNA binding"/>
    <property type="evidence" value="ECO:0007669"/>
    <property type="project" value="TreeGrafter"/>
</dbReference>
<comment type="caution">
    <text evidence="9">The sequence shown here is derived from an EMBL/GenBank/DDBJ whole genome shotgun (WGS) entry which is preliminary data.</text>
</comment>
<dbReference type="SUPFAM" id="SSF52540">
    <property type="entry name" value="P-loop containing nucleoside triphosphate hydrolases"/>
    <property type="match status" value="1"/>
</dbReference>
<gene>
    <name evidence="9" type="ORF">GBAR_LOCUS10707</name>
</gene>
<dbReference type="PANTHER" id="PTHR42698:SF1">
    <property type="entry name" value="GTPASE ERA, MITOCHONDRIAL"/>
    <property type="match status" value="1"/>
</dbReference>
<name>A0AA35RWU4_GEOBA</name>
<dbReference type="InterPro" id="IPR009019">
    <property type="entry name" value="KH_sf_prok-type"/>
</dbReference>
<evidence type="ECO:0000256" key="3">
    <source>
        <dbReference type="ARBA" id="ARBA00022741"/>
    </source>
</evidence>
<dbReference type="InterPro" id="IPR006073">
    <property type="entry name" value="GTP-bd"/>
</dbReference>
<dbReference type="InterPro" id="IPR027417">
    <property type="entry name" value="P-loop_NTPase"/>
</dbReference>
<dbReference type="EMBL" id="CASHTH010001649">
    <property type="protein sequence ID" value="CAI8017706.1"/>
    <property type="molecule type" value="Genomic_DNA"/>
</dbReference>
<keyword evidence="4" id="KW-0694">RNA-binding</keyword>
<dbReference type="PANTHER" id="PTHR42698">
    <property type="entry name" value="GTPASE ERA"/>
    <property type="match status" value="1"/>
</dbReference>
<protein>
    <recommendedName>
        <fullName evidence="2">GTPase Era, mitochondrial</fullName>
    </recommendedName>
    <alternativeName>
        <fullName evidence="6">ERA-like protein 1</fullName>
    </alternativeName>
</protein>
<dbReference type="GO" id="GO:0005759">
    <property type="term" value="C:mitochondrial matrix"/>
    <property type="evidence" value="ECO:0007669"/>
    <property type="project" value="TreeGrafter"/>
</dbReference>
<proteinExistence type="inferred from homology"/>
<dbReference type="GO" id="GO:0043024">
    <property type="term" value="F:ribosomal small subunit binding"/>
    <property type="evidence" value="ECO:0007669"/>
    <property type="project" value="TreeGrafter"/>
</dbReference>
<accession>A0AA35RWU4</accession>
<reference evidence="9" key="1">
    <citation type="submission" date="2023-03" db="EMBL/GenBank/DDBJ databases">
        <authorList>
            <person name="Steffen K."/>
            <person name="Cardenas P."/>
        </authorList>
    </citation>
    <scope>NUCLEOTIDE SEQUENCE</scope>
</reference>
<dbReference type="GO" id="GO:0000028">
    <property type="term" value="P:ribosomal small subunit assembly"/>
    <property type="evidence" value="ECO:0007669"/>
    <property type="project" value="TreeGrafter"/>
</dbReference>
<dbReference type="CDD" id="cd04163">
    <property type="entry name" value="Era"/>
    <property type="match status" value="1"/>
</dbReference>
<comment type="similarity">
    <text evidence="1">Belongs to the TRAFAC class TrmE-Era-EngA-EngB-Septin-like GTPase superfamily. Era GTPase family.</text>
</comment>
<evidence type="ECO:0000256" key="4">
    <source>
        <dbReference type="ARBA" id="ARBA00022884"/>
    </source>
</evidence>
<feature type="domain" description="G" evidence="7">
    <location>
        <begin position="60"/>
        <end position="181"/>
    </location>
</feature>
<dbReference type="Gene3D" id="3.30.300.20">
    <property type="match status" value="1"/>
</dbReference>
<evidence type="ECO:0000313" key="10">
    <source>
        <dbReference type="Proteomes" id="UP001174909"/>
    </source>
</evidence>
<evidence type="ECO:0000256" key="2">
    <source>
        <dbReference type="ARBA" id="ARBA00019149"/>
    </source>
</evidence>
<dbReference type="InterPro" id="IPR030388">
    <property type="entry name" value="G_ERA_dom"/>
</dbReference>
<organism evidence="9 10">
    <name type="scientific">Geodia barretti</name>
    <name type="common">Barrett's horny sponge</name>
    <dbReference type="NCBI Taxonomy" id="519541"/>
    <lineage>
        <taxon>Eukaryota</taxon>
        <taxon>Metazoa</taxon>
        <taxon>Porifera</taxon>
        <taxon>Demospongiae</taxon>
        <taxon>Heteroscleromorpha</taxon>
        <taxon>Tetractinellida</taxon>
        <taxon>Astrophorina</taxon>
        <taxon>Geodiidae</taxon>
        <taxon>Geodia</taxon>
    </lineage>
</organism>
<dbReference type="InterPro" id="IPR005662">
    <property type="entry name" value="GTPase_Era-like"/>
</dbReference>
<dbReference type="Pfam" id="PF07650">
    <property type="entry name" value="KH_2"/>
    <property type="match status" value="1"/>
</dbReference>
<keyword evidence="10" id="KW-1185">Reference proteome</keyword>
<dbReference type="InterPro" id="IPR004044">
    <property type="entry name" value="KH_dom_type_2"/>
</dbReference>
<evidence type="ECO:0000259" key="8">
    <source>
        <dbReference type="Pfam" id="PF07650"/>
    </source>
</evidence>
<keyword evidence="5" id="KW-0342">GTP-binding</keyword>
<dbReference type="InterPro" id="IPR005225">
    <property type="entry name" value="Small_GTP-bd"/>
</dbReference>
<sequence>MVLSVCVRVVCRHIKESRSVSAALSRYCTSLVTESVVAAPDCTETEPRRQTTDRQRLLRAAVLGVPNAGKTTLVNQLLGRKLFAVSPKRHTTTRNVVGVFTEGDHQVILMDTPGVVPYQVGRKLRAPKSFLTGPHRSLMEAEFVVVVVDASDKRQRHQLDVEVLKTLARYSHVPAILLLNKVDAIRHKHVLLEITESILESTHSWMVEEGRRREQRMKMSPELRNESGAKADVYCGPTREQGALPAAAVESFGKVFMSSALTGDGVQDLRDYLLSCTRPGCWEYSATEHSDQTQMALVEDIVREKLFLHLHREIPYVLTQGNVVWEKEGDTQIIYQNLTCRSSNQASIVIGPGGRTVQAITAEAKTDIEALLGCPVDLTLNVRSQK</sequence>
<dbReference type="AlphaFoldDB" id="A0AA35RWU4"/>